<evidence type="ECO:0000313" key="3">
    <source>
        <dbReference type="Proteomes" id="UP000829720"/>
    </source>
</evidence>
<gene>
    <name evidence="2" type="ORF">AGOR_G00143060</name>
</gene>
<keyword evidence="3" id="KW-1185">Reference proteome</keyword>
<feature type="region of interest" description="Disordered" evidence="1">
    <location>
        <begin position="1"/>
        <end position="81"/>
    </location>
</feature>
<evidence type="ECO:0000313" key="2">
    <source>
        <dbReference type="EMBL" id="KAI1891365.1"/>
    </source>
</evidence>
<evidence type="ECO:0000256" key="1">
    <source>
        <dbReference type="SAM" id="MobiDB-lite"/>
    </source>
</evidence>
<accession>A0A8T3D9V7</accession>
<organism evidence="2 3">
    <name type="scientific">Albula goreensis</name>
    <dbReference type="NCBI Taxonomy" id="1534307"/>
    <lineage>
        <taxon>Eukaryota</taxon>
        <taxon>Metazoa</taxon>
        <taxon>Chordata</taxon>
        <taxon>Craniata</taxon>
        <taxon>Vertebrata</taxon>
        <taxon>Euteleostomi</taxon>
        <taxon>Actinopterygii</taxon>
        <taxon>Neopterygii</taxon>
        <taxon>Teleostei</taxon>
        <taxon>Albuliformes</taxon>
        <taxon>Albulidae</taxon>
        <taxon>Albula</taxon>
    </lineage>
</organism>
<dbReference type="EMBL" id="JAERUA010000013">
    <property type="protein sequence ID" value="KAI1891365.1"/>
    <property type="molecule type" value="Genomic_DNA"/>
</dbReference>
<dbReference type="AlphaFoldDB" id="A0A8T3D9V7"/>
<proteinExistence type="predicted"/>
<dbReference type="Proteomes" id="UP000829720">
    <property type="component" value="Unassembled WGS sequence"/>
</dbReference>
<comment type="caution">
    <text evidence="2">The sequence shown here is derived from an EMBL/GenBank/DDBJ whole genome shotgun (WGS) entry which is preliminary data.</text>
</comment>
<name>A0A8T3D9V7_9TELE</name>
<protein>
    <submittedName>
        <fullName evidence="2">Uncharacterized protein</fullName>
    </submittedName>
</protein>
<sequence>MLSAHRSGKDPALLAASRGRSPRTAADGPRLGNGTGAQRGTAAHREPFINDYAPRNRAQSLQLGEETEQERRKERGKKSLRGRRVMERAWHCLHLFLRCTDELW</sequence>
<reference evidence="2" key="1">
    <citation type="submission" date="2021-01" db="EMBL/GenBank/DDBJ databases">
        <authorList>
            <person name="Zahm M."/>
            <person name="Roques C."/>
            <person name="Cabau C."/>
            <person name="Klopp C."/>
            <person name="Donnadieu C."/>
            <person name="Jouanno E."/>
            <person name="Lampietro C."/>
            <person name="Louis A."/>
            <person name="Herpin A."/>
            <person name="Echchiki A."/>
            <person name="Berthelot C."/>
            <person name="Parey E."/>
            <person name="Roest-Crollius H."/>
            <person name="Braasch I."/>
            <person name="Postlethwait J."/>
            <person name="Bobe J."/>
            <person name="Montfort J."/>
            <person name="Bouchez O."/>
            <person name="Begum T."/>
            <person name="Mejri S."/>
            <person name="Adams A."/>
            <person name="Chen W.-J."/>
            <person name="Guiguen Y."/>
        </authorList>
    </citation>
    <scope>NUCLEOTIDE SEQUENCE</scope>
    <source>
        <tissue evidence="2">Blood</tissue>
    </source>
</reference>